<evidence type="ECO:0000313" key="25">
    <source>
        <dbReference type="Proteomes" id="UP000228380"/>
    </source>
</evidence>
<keyword evidence="8 20" id="KW-0547">Nucleotide-binding</keyword>
<feature type="compositionally biased region" description="Polar residues" evidence="21">
    <location>
        <begin position="8"/>
        <end position="25"/>
    </location>
</feature>
<dbReference type="FunFam" id="3.90.320.10:FF:000001">
    <property type="entry name" value="DNA replication helicase Dna2"/>
    <property type="match status" value="1"/>
</dbReference>
<evidence type="ECO:0000256" key="12">
    <source>
        <dbReference type="ARBA" id="ARBA00022840"/>
    </source>
</evidence>
<keyword evidence="11 20" id="KW-0347">Helicase</keyword>
<comment type="catalytic activity">
    <reaction evidence="19 20">
        <text>ATP + H2O = ADP + phosphate + H(+)</text>
        <dbReference type="Rhea" id="RHEA:13065"/>
        <dbReference type="ChEBI" id="CHEBI:15377"/>
        <dbReference type="ChEBI" id="CHEBI:15378"/>
        <dbReference type="ChEBI" id="CHEBI:30616"/>
        <dbReference type="ChEBI" id="CHEBI:43474"/>
        <dbReference type="ChEBI" id="CHEBI:456216"/>
        <dbReference type="EC" id="3.6.4.12"/>
    </reaction>
</comment>
<dbReference type="FunFam" id="3.40.50.300:FF:001170">
    <property type="entry name" value="DNA replication helicase Dna2"/>
    <property type="match status" value="1"/>
</dbReference>
<evidence type="ECO:0000313" key="26">
    <source>
        <dbReference type="RefSeq" id="XP_038982454.1"/>
    </source>
</evidence>
<dbReference type="InterPro" id="IPR027417">
    <property type="entry name" value="P-loop_NTPase"/>
</dbReference>
<dbReference type="Gene3D" id="2.40.30.270">
    <property type="match status" value="1"/>
</dbReference>
<dbReference type="GO" id="GO:0005694">
    <property type="term" value="C:chromosome"/>
    <property type="evidence" value="ECO:0007669"/>
    <property type="project" value="UniProtKB-SubCell"/>
</dbReference>
<proteinExistence type="inferred from homology"/>
<dbReference type="GO" id="GO:0017108">
    <property type="term" value="F:5'-flap endonuclease activity"/>
    <property type="evidence" value="ECO:0007669"/>
    <property type="project" value="UniProtKB-UniRule"/>
</dbReference>
<comment type="subcellular location">
    <subcellularLocation>
        <location evidence="20">Nucleus</location>
    </subcellularLocation>
    <subcellularLocation>
        <location evidence="20">Chromosome</location>
    </subcellularLocation>
</comment>
<dbReference type="GO" id="GO:0005634">
    <property type="term" value="C:nucleus"/>
    <property type="evidence" value="ECO:0007669"/>
    <property type="project" value="UniProtKB-SubCell"/>
</dbReference>
<dbReference type="GO" id="GO:0051539">
    <property type="term" value="F:4 iron, 4 sulfur cluster binding"/>
    <property type="evidence" value="ECO:0007669"/>
    <property type="project" value="UniProtKB-UniRule"/>
</dbReference>
<dbReference type="GeneID" id="103704737"/>
<evidence type="ECO:0000256" key="9">
    <source>
        <dbReference type="ARBA" id="ARBA00022763"/>
    </source>
</evidence>
<dbReference type="SUPFAM" id="SSF52540">
    <property type="entry name" value="P-loop containing nucleoside triphosphate hydrolases"/>
    <property type="match status" value="1"/>
</dbReference>
<feature type="compositionally biased region" description="Polar residues" evidence="21">
    <location>
        <begin position="84"/>
        <end position="99"/>
    </location>
</feature>
<keyword evidence="18 20" id="KW-0511">Multifunctional enzyme</keyword>
<evidence type="ECO:0000256" key="4">
    <source>
        <dbReference type="ARBA" id="ARBA00022485"/>
    </source>
</evidence>
<dbReference type="InterPro" id="IPR014808">
    <property type="entry name" value="DNA_replication_fac_Dna2_N"/>
</dbReference>
<feature type="domain" description="DNA2/NAM7 helicase-like C-terminal" evidence="24">
    <location>
        <begin position="1099"/>
        <end position="1298"/>
    </location>
</feature>
<comment type="function">
    <text evidence="20">Key enzyme involved in DNA replication and DNA repair. Involved in Okazaki fragments processing by cleaving long flaps that escape FEN1: flaps that are longer than 27 nucleotides are coated by replication protein A complex (RPA), leading to recruit DNA2 which cleaves the flap until it is too short to bind RPA and becomes a substrate for FEN1. Also involved in 5'-end resection of DNA during double-strand break (DSB) repair by mediating the cleavage of 5'-ssDNA.</text>
</comment>
<keyword evidence="17 20" id="KW-0539">Nucleus</keyword>
<evidence type="ECO:0000256" key="11">
    <source>
        <dbReference type="ARBA" id="ARBA00022806"/>
    </source>
</evidence>
<dbReference type="GO" id="GO:0033567">
    <property type="term" value="P:DNA replication, Okazaki fragment processing"/>
    <property type="evidence" value="ECO:0007669"/>
    <property type="project" value="UniProtKB-UniRule"/>
</dbReference>
<dbReference type="EC" id="3.6.4.12" evidence="20"/>
<dbReference type="GO" id="GO:0005524">
    <property type="term" value="F:ATP binding"/>
    <property type="evidence" value="ECO:0007669"/>
    <property type="project" value="UniProtKB-UniRule"/>
</dbReference>
<organism evidence="25 26">
    <name type="scientific">Phoenix dactylifera</name>
    <name type="common">Date palm</name>
    <dbReference type="NCBI Taxonomy" id="42345"/>
    <lineage>
        <taxon>Eukaryota</taxon>
        <taxon>Viridiplantae</taxon>
        <taxon>Streptophyta</taxon>
        <taxon>Embryophyta</taxon>
        <taxon>Tracheophyta</taxon>
        <taxon>Spermatophyta</taxon>
        <taxon>Magnoliopsida</taxon>
        <taxon>Liliopsida</taxon>
        <taxon>Arecaceae</taxon>
        <taxon>Coryphoideae</taxon>
        <taxon>Phoeniceae</taxon>
        <taxon>Phoenix</taxon>
    </lineage>
</organism>
<dbReference type="OrthoDB" id="306218at2759"/>
<keyword evidence="4 20" id="KW-0004">4Fe-4S</keyword>
<dbReference type="GO" id="GO:0071932">
    <property type="term" value="P:replication fork reversal"/>
    <property type="evidence" value="ECO:0007669"/>
    <property type="project" value="TreeGrafter"/>
</dbReference>
<dbReference type="CDD" id="cd18041">
    <property type="entry name" value="DEXXQc_DNA2"/>
    <property type="match status" value="1"/>
</dbReference>
<dbReference type="GO" id="GO:0017116">
    <property type="term" value="F:single-stranded DNA helicase activity"/>
    <property type="evidence" value="ECO:0007669"/>
    <property type="project" value="UniProtKB-UniRule"/>
</dbReference>
<dbReference type="GO" id="GO:0005737">
    <property type="term" value="C:cytoplasm"/>
    <property type="evidence" value="ECO:0007669"/>
    <property type="project" value="TreeGrafter"/>
</dbReference>
<evidence type="ECO:0000256" key="20">
    <source>
        <dbReference type="RuleBase" id="RU367041"/>
    </source>
</evidence>
<dbReference type="InterPro" id="IPR041679">
    <property type="entry name" value="DNA2/NAM7-like_C"/>
</dbReference>
<dbReference type="GO" id="GO:0006281">
    <property type="term" value="P:DNA repair"/>
    <property type="evidence" value="ECO:0007669"/>
    <property type="project" value="UniProtKB-KW"/>
</dbReference>
<name>A0A8B9AGR6_PHODC</name>
<evidence type="ECO:0000256" key="6">
    <source>
        <dbReference type="ARBA" id="ARBA00022722"/>
    </source>
</evidence>
<evidence type="ECO:0000256" key="2">
    <source>
        <dbReference type="ARBA" id="ARBA00007913"/>
    </source>
</evidence>
<dbReference type="InterPro" id="IPR041677">
    <property type="entry name" value="DNA2/NAM7_AAA_11"/>
</dbReference>
<evidence type="ECO:0000256" key="16">
    <source>
        <dbReference type="ARBA" id="ARBA00023204"/>
    </source>
</evidence>
<dbReference type="Pfam" id="PF08696">
    <property type="entry name" value="Dna2"/>
    <property type="match status" value="1"/>
</dbReference>
<dbReference type="InterPro" id="IPR047187">
    <property type="entry name" value="SF1_C_Upf1"/>
</dbReference>
<dbReference type="PANTHER" id="PTHR10887:SF433">
    <property type="entry name" value="DNA REPLICATION ATP-DEPENDENT HELICASE_NUCLEASE DNA2"/>
    <property type="match status" value="1"/>
</dbReference>
<keyword evidence="6 20" id="KW-0540">Nuclease</keyword>
<feature type="domain" description="DNA2/NAM7 helicase helicase" evidence="23">
    <location>
        <begin position="1023"/>
        <end position="1090"/>
    </location>
</feature>
<evidence type="ECO:0000256" key="14">
    <source>
        <dbReference type="ARBA" id="ARBA00023014"/>
    </source>
</evidence>
<keyword evidence="10 20" id="KW-0378">Hydrolase</keyword>
<dbReference type="Gene3D" id="3.90.320.10">
    <property type="match status" value="1"/>
</dbReference>
<feature type="compositionally biased region" description="Pro residues" evidence="21">
    <location>
        <begin position="50"/>
        <end position="80"/>
    </location>
</feature>
<dbReference type="Proteomes" id="UP000228380">
    <property type="component" value="Chromosome 5"/>
</dbReference>
<feature type="region of interest" description="Disordered" evidence="21">
    <location>
        <begin position="1"/>
        <end position="106"/>
    </location>
</feature>
<keyword evidence="7 20" id="KW-0479">Metal-binding</keyword>
<keyword evidence="15 20" id="KW-0238">DNA-binding</keyword>
<gene>
    <name evidence="26" type="primary">LOC103704737</name>
</gene>
<comment type="cofactor">
    <cofactor evidence="1">
        <name>[4Fe-4S] cluster</name>
        <dbReference type="ChEBI" id="CHEBI:49883"/>
    </cofactor>
</comment>
<dbReference type="Pfam" id="PF13087">
    <property type="entry name" value="AAA_12"/>
    <property type="match status" value="1"/>
</dbReference>
<dbReference type="CDD" id="cd22318">
    <property type="entry name" value="DNA2_N-like"/>
    <property type="match status" value="1"/>
</dbReference>
<dbReference type="GO" id="GO:0003677">
    <property type="term" value="F:DNA binding"/>
    <property type="evidence" value="ECO:0007669"/>
    <property type="project" value="UniProtKB-UniRule"/>
</dbReference>
<evidence type="ECO:0000259" key="22">
    <source>
        <dbReference type="Pfam" id="PF08696"/>
    </source>
</evidence>
<dbReference type="InterPro" id="IPR026851">
    <property type="entry name" value="Dna2/JHS1_DEXXQ-box"/>
</dbReference>
<dbReference type="CDD" id="cd18808">
    <property type="entry name" value="SF1_C_Upf1"/>
    <property type="match status" value="1"/>
</dbReference>
<keyword evidence="13 20" id="KW-0408">Iron</keyword>
<keyword evidence="25" id="KW-1185">Reference proteome</keyword>
<evidence type="ECO:0000256" key="5">
    <source>
        <dbReference type="ARBA" id="ARBA00022705"/>
    </source>
</evidence>
<keyword evidence="14 20" id="KW-0411">Iron-sulfur</keyword>
<keyword evidence="12 20" id="KW-0067">ATP-binding</keyword>
<dbReference type="Pfam" id="PF13086">
    <property type="entry name" value="AAA_11"/>
    <property type="match status" value="2"/>
</dbReference>
<comment type="similarity">
    <text evidence="2 20">Belongs to the DNA2/NAM7 helicase family.</text>
</comment>
<dbReference type="Gene3D" id="3.40.50.300">
    <property type="entry name" value="P-loop containing nucleotide triphosphate hydrolases"/>
    <property type="match status" value="3"/>
</dbReference>
<evidence type="ECO:0000256" key="10">
    <source>
        <dbReference type="ARBA" id="ARBA00022801"/>
    </source>
</evidence>
<accession>A0A8B9AGR6</accession>
<keyword evidence="3 20" id="KW-0158">Chromosome</keyword>
<dbReference type="InterPro" id="IPR011604">
    <property type="entry name" value="PDDEXK-like_dom_sf"/>
</dbReference>
<dbReference type="FunFam" id="3.40.50.300:FF:001490">
    <property type="entry name" value="DNA replication helicase"/>
    <property type="match status" value="1"/>
</dbReference>
<feature type="compositionally biased region" description="Low complexity" evidence="21">
    <location>
        <begin position="38"/>
        <end position="49"/>
    </location>
</feature>
<evidence type="ECO:0000256" key="13">
    <source>
        <dbReference type="ARBA" id="ARBA00023004"/>
    </source>
</evidence>
<dbReference type="InterPro" id="IPR045055">
    <property type="entry name" value="DNA2/NAM7-like"/>
</dbReference>
<dbReference type="PANTHER" id="PTHR10887">
    <property type="entry name" value="DNA2/NAM7 HELICASE FAMILY"/>
    <property type="match status" value="1"/>
</dbReference>
<keyword evidence="16 20" id="KW-0234">DNA repair</keyword>
<evidence type="ECO:0000256" key="15">
    <source>
        <dbReference type="ARBA" id="ARBA00023125"/>
    </source>
</evidence>
<evidence type="ECO:0000256" key="3">
    <source>
        <dbReference type="ARBA" id="ARBA00022454"/>
    </source>
</evidence>
<evidence type="ECO:0000256" key="18">
    <source>
        <dbReference type="ARBA" id="ARBA00023268"/>
    </source>
</evidence>
<evidence type="ECO:0000259" key="24">
    <source>
        <dbReference type="Pfam" id="PF13087"/>
    </source>
</evidence>
<evidence type="ECO:0000259" key="23">
    <source>
        <dbReference type="Pfam" id="PF13086"/>
    </source>
</evidence>
<evidence type="ECO:0000256" key="21">
    <source>
        <dbReference type="SAM" id="MobiDB-lite"/>
    </source>
</evidence>
<evidence type="ECO:0000256" key="17">
    <source>
        <dbReference type="ARBA" id="ARBA00023242"/>
    </source>
</evidence>
<dbReference type="RefSeq" id="XP_038982454.1">
    <property type="nucleotide sequence ID" value="XM_039126526.1"/>
</dbReference>
<reference evidence="25" key="1">
    <citation type="journal article" date="2019" name="Nat. Commun.">
        <title>Genome-wide association mapping of date palm fruit traits.</title>
        <authorList>
            <person name="Hazzouri K.M."/>
            <person name="Gros-Balthazard M."/>
            <person name="Flowers J.M."/>
            <person name="Copetti D."/>
            <person name="Lemansour A."/>
            <person name="Lebrun M."/>
            <person name="Masmoudi K."/>
            <person name="Ferrand S."/>
            <person name="Dhar M.I."/>
            <person name="Fresquez Z.A."/>
            <person name="Rosas U."/>
            <person name="Zhang J."/>
            <person name="Talag J."/>
            <person name="Lee S."/>
            <person name="Kudrna D."/>
            <person name="Powell R.F."/>
            <person name="Leitch I.J."/>
            <person name="Krueger R.R."/>
            <person name="Wing R.A."/>
            <person name="Amiri K.M.A."/>
            <person name="Purugganan M.D."/>
        </authorList>
    </citation>
    <scope>NUCLEOTIDE SEQUENCE [LARGE SCALE GENOMIC DNA]</scope>
    <source>
        <strain evidence="25">cv. Khalas</strain>
    </source>
</reference>
<dbReference type="EC" id="3.1.-.-" evidence="20"/>
<keyword evidence="5 20" id="KW-0235">DNA replication</keyword>
<evidence type="ECO:0000256" key="1">
    <source>
        <dbReference type="ARBA" id="ARBA00001966"/>
    </source>
</evidence>
<evidence type="ECO:0000256" key="19">
    <source>
        <dbReference type="ARBA" id="ARBA00047995"/>
    </source>
</evidence>
<dbReference type="GO" id="GO:0046872">
    <property type="term" value="F:metal ion binding"/>
    <property type="evidence" value="ECO:0007669"/>
    <property type="project" value="UniProtKB-UniRule"/>
</dbReference>
<keyword evidence="9 20" id="KW-0227">DNA damage</keyword>
<protein>
    <recommendedName>
        <fullName evidence="20">DNA replication ATP-dependent helicase/nuclease</fullName>
        <ecNumber evidence="20">3.1.-.-</ecNumber>
        <ecNumber evidence="20">3.6.4.12</ecNumber>
    </recommendedName>
</protein>
<feature type="domain" description="DNA replication factor Dna2 N-terminal" evidence="22">
    <location>
        <begin position="357"/>
        <end position="559"/>
    </location>
</feature>
<reference evidence="26" key="2">
    <citation type="submission" date="2025-08" db="UniProtKB">
        <authorList>
            <consortium name="RefSeq"/>
        </authorList>
    </citation>
    <scope>IDENTIFICATION</scope>
    <source>
        <tissue evidence="26">Young leaves</tissue>
    </source>
</reference>
<evidence type="ECO:0000256" key="8">
    <source>
        <dbReference type="ARBA" id="ARBA00022741"/>
    </source>
</evidence>
<evidence type="ECO:0000256" key="7">
    <source>
        <dbReference type="ARBA" id="ARBA00022723"/>
    </source>
</evidence>
<sequence>MAPRKRASSSSTRKPGQNHQTSQPSKFGIQHFFERHSQAAASSSSTSIPSIPPNPNPDSNPNNNPSPPQSSPSPADPPLHAPASASNGEESSSQITPEISKSVPHKRFKFSPGMLIKQSQDDGGDEVTWKISPVNMRLQSLTAKQLPRMARIFSEATMPNGSTLHPCSQKQDPSSSVGKIEKWLSSPATMAPDRSLTISRSVSIQESEVCNSRGFNGDLNNDISLDFGSPFRTPPSMSYGPNEQLIGGVVCTGASHQLGLRQHRKALLELLDQVEDAIMEEPTANDLRFHKNQDAIYEKIHADHDPIRSSFRDTPLGKPCGASHDDTFLVLEVSEKHRSMDSPFGQSPLKVLRLLNEQTGQERILHLCDEWFYSPIGPGDTINVIGEFDDQGKCVVNHNKNLVIVHPDILVSGTRVASSFTCPRRAVLDERLKSTEHSTAALIGTMLHQIFQAGLLKDLPSRLFLEEYAGAVLQKNIENLYACGANERDTYSTLVDAVPKILNWLTCFREAKGSKSASVDFGSSDGPKDVSITEVMDIEEMAWAPRYGLKGIIDASVRVNISSSSGSSHQTIMPMEFKSGKGTSGQSAMEHSAQVILYTLLMSERYLKKDVDSGLLYYLHTDQTRGIKTRQSDLVGIIMRRNELATDILKASTTQNLPPMLRNPAICKSCRHLNICTLYHKAYGGSIEGSGLGDVFDSLVNHLTVAQSDFLKHWGRLIDLEAKASQVTRTEILRQRSLRGDKSTNSISSIVLDVMNGFSVNGSFKNGRYIYQFVHQKLPHGTHSNQKMDPPEPGPSKLDCSLRCGDYVILSTESGRIAVAKGVICDISQFHISVSFPRRLRLPGSDSASETGDLIHEVWRLDKDEVASSYTIMRFNLIQLFSQDSQSLHLRKMIVDLEAPRFESGGIYSQDPALSYVRQEKHLNDDQRRSIHKILTAKDYALILGMPGTGKTSTMVHAVKALLMRGASILLTSYTNSAIDNLLIKLKAQEIDFIRIGRHEAVHNDIRDHCFSEIGTRSVDDIKQRMEHVQVVGVTCLGINHPLLANKKFDICIMDEAGQTTLPVSLGPLMLASTFVLVGDHYQLPPLVQSTEARENGMGISLFCRLSEAHPEAISSLQCQYRMCASIMELSNELIYGGKLCCGSSEIASAKLKFSSIGTIPLWLKEILDPKRSVVFINTDQLPALEAKEHNTVNNPAEAFIISEITRELVKIGIIGDEIGIITPYNSQVNLIREVVGASVEVQTIDKYQGRDKDCILLSFVRSTKNSKACTSSLLGDWHRINVALTRAKKKLIMVGSCKTLSRVPLLRLLIEKVDEQGGIIHISGKDIHHLKELKKCSQMSVL</sequence>
<feature type="domain" description="DNA2/NAM7 helicase helicase" evidence="23">
    <location>
        <begin position="922"/>
        <end position="1014"/>
    </location>
</feature>